<reference evidence="18 19" key="1">
    <citation type="submission" date="2018-03" db="EMBL/GenBank/DDBJ databases">
        <title>Ahniella affigens gen. nov., sp. nov., a gammaproteobacterium isolated from sandy soil near a stream.</title>
        <authorList>
            <person name="Ko Y."/>
            <person name="Kim J.-H."/>
        </authorList>
    </citation>
    <scope>NUCLEOTIDE SEQUENCE [LARGE SCALE GENOMIC DNA]</scope>
    <source>
        <strain evidence="18 19">D13</strain>
    </source>
</reference>
<dbReference type="NCBIfam" id="NF000596">
    <property type="entry name" value="PRK00015.1-4"/>
    <property type="match status" value="1"/>
</dbReference>
<dbReference type="Gene3D" id="3.30.420.10">
    <property type="entry name" value="Ribonuclease H-like superfamily/Ribonuclease H"/>
    <property type="match status" value="1"/>
</dbReference>
<dbReference type="NCBIfam" id="NF000595">
    <property type="entry name" value="PRK00015.1-3"/>
    <property type="match status" value="1"/>
</dbReference>
<comment type="similarity">
    <text evidence="5 14 16">Belongs to the RNase HII family.</text>
</comment>
<evidence type="ECO:0000256" key="15">
    <source>
        <dbReference type="PROSITE-ProRule" id="PRU01319"/>
    </source>
</evidence>
<evidence type="ECO:0000256" key="11">
    <source>
        <dbReference type="ARBA" id="ARBA00022759"/>
    </source>
</evidence>
<dbReference type="HAMAP" id="MF_00052_B">
    <property type="entry name" value="RNase_HII_B"/>
    <property type="match status" value="1"/>
</dbReference>
<evidence type="ECO:0000256" key="4">
    <source>
        <dbReference type="ARBA" id="ARBA00004496"/>
    </source>
</evidence>
<dbReference type="PANTHER" id="PTHR10954">
    <property type="entry name" value="RIBONUCLEASE H2 SUBUNIT A"/>
    <property type="match status" value="1"/>
</dbReference>
<dbReference type="PANTHER" id="PTHR10954:SF18">
    <property type="entry name" value="RIBONUCLEASE HII"/>
    <property type="match status" value="1"/>
</dbReference>
<dbReference type="GO" id="GO:0006298">
    <property type="term" value="P:mismatch repair"/>
    <property type="evidence" value="ECO:0007669"/>
    <property type="project" value="TreeGrafter"/>
</dbReference>
<dbReference type="GO" id="GO:0005737">
    <property type="term" value="C:cytoplasm"/>
    <property type="evidence" value="ECO:0007669"/>
    <property type="project" value="UniProtKB-SubCell"/>
</dbReference>
<evidence type="ECO:0000256" key="10">
    <source>
        <dbReference type="ARBA" id="ARBA00022723"/>
    </source>
</evidence>
<evidence type="ECO:0000256" key="12">
    <source>
        <dbReference type="ARBA" id="ARBA00022801"/>
    </source>
</evidence>
<keyword evidence="19" id="KW-1185">Reference proteome</keyword>
<dbReference type="PROSITE" id="PS51975">
    <property type="entry name" value="RNASE_H_2"/>
    <property type="match status" value="1"/>
</dbReference>
<dbReference type="GO" id="GO:0003723">
    <property type="term" value="F:RNA binding"/>
    <property type="evidence" value="ECO:0007669"/>
    <property type="project" value="UniProtKB-UniRule"/>
</dbReference>
<feature type="binding site" evidence="14 15">
    <location>
        <position position="115"/>
    </location>
    <ligand>
        <name>a divalent metal cation</name>
        <dbReference type="ChEBI" id="CHEBI:60240"/>
    </ligand>
</feature>
<gene>
    <name evidence="14" type="primary">rnhB</name>
    <name evidence="18" type="ORF">C7S18_02105</name>
</gene>
<evidence type="ECO:0000313" key="18">
    <source>
        <dbReference type="EMBL" id="AVP96058.1"/>
    </source>
</evidence>
<dbReference type="AlphaFoldDB" id="A0A2P1PMI8"/>
<evidence type="ECO:0000256" key="2">
    <source>
        <dbReference type="ARBA" id="ARBA00001946"/>
    </source>
</evidence>
<evidence type="ECO:0000256" key="9">
    <source>
        <dbReference type="ARBA" id="ARBA00022722"/>
    </source>
</evidence>
<evidence type="ECO:0000256" key="6">
    <source>
        <dbReference type="ARBA" id="ARBA00012180"/>
    </source>
</evidence>
<evidence type="ECO:0000256" key="3">
    <source>
        <dbReference type="ARBA" id="ARBA00004065"/>
    </source>
</evidence>
<evidence type="ECO:0000313" key="19">
    <source>
        <dbReference type="Proteomes" id="UP000241074"/>
    </source>
</evidence>
<dbReference type="InterPro" id="IPR012337">
    <property type="entry name" value="RNaseH-like_sf"/>
</dbReference>
<dbReference type="RefSeq" id="WP_106889987.1">
    <property type="nucleotide sequence ID" value="NZ_CP027860.1"/>
</dbReference>
<comment type="cofactor">
    <cofactor evidence="14 15">
        <name>Mn(2+)</name>
        <dbReference type="ChEBI" id="CHEBI:29035"/>
    </cofactor>
    <cofactor evidence="14 15">
        <name>Mg(2+)</name>
        <dbReference type="ChEBI" id="CHEBI:18420"/>
    </cofactor>
    <text evidence="14 15">Manganese or magnesium. Binds 1 divalent metal ion per monomer in the absence of substrate. May bind a second metal ion after substrate binding.</text>
</comment>
<organism evidence="18 19">
    <name type="scientific">Ahniella affigens</name>
    <dbReference type="NCBI Taxonomy" id="2021234"/>
    <lineage>
        <taxon>Bacteria</taxon>
        <taxon>Pseudomonadati</taxon>
        <taxon>Pseudomonadota</taxon>
        <taxon>Gammaproteobacteria</taxon>
        <taxon>Lysobacterales</taxon>
        <taxon>Rhodanobacteraceae</taxon>
        <taxon>Ahniella</taxon>
    </lineage>
</organism>
<dbReference type="SUPFAM" id="SSF53098">
    <property type="entry name" value="Ribonuclease H-like"/>
    <property type="match status" value="1"/>
</dbReference>
<dbReference type="GO" id="GO:0004523">
    <property type="term" value="F:RNA-DNA hybrid ribonuclease activity"/>
    <property type="evidence" value="ECO:0007669"/>
    <property type="project" value="UniProtKB-UniRule"/>
</dbReference>
<proteinExistence type="inferred from homology"/>
<feature type="binding site" evidence="14 15">
    <location>
        <position position="23"/>
    </location>
    <ligand>
        <name>a divalent metal cation</name>
        <dbReference type="ChEBI" id="CHEBI:60240"/>
    </ligand>
</feature>
<dbReference type="GO" id="GO:0032299">
    <property type="term" value="C:ribonuclease H2 complex"/>
    <property type="evidence" value="ECO:0007669"/>
    <property type="project" value="TreeGrafter"/>
</dbReference>
<dbReference type="Proteomes" id="UP000241074">
    <property type="component" value="Chromosome"/>
</dbReference>
<reference evidence="18 19" key="2">
    <citation type="submission" date="2018-03" db="EMBL/GenBank/DDBJ databases">
        <authorList>
            <person name="Keele B.F."/>
        </authorList>
    </citation>
    <scope>NUCLEOTIDE SEQUENCE [LARGE SCALE GENOMIC DNA]</scope>
    <source>
        <strain evidence="18 19">D13</strain>
    </source>
</reference>
<keyword evidence="12 14" id="KW-0378">Hydrolase</keyword>
<keyword evidence="10 14" id="KW-0479">Metal-binding</keyword>
<comment type="cofactor">
    <cofactor evidence="2">
        <name>Mg(2+)</name>
        <dbReference type="ChEBI" id="CHEBI:18420"/>
    </cofactor>
</comment>
<evidence type="ECO:0000256" key="16">
    <source>
        <dbReference type="RuleBase" id="RU003515"/>
    </source>
</evidence>
<keyword evidence="13 14" id="KW-0464">Manganese</keyword>
<feature type="domain" description="RNase H type-2" evidence="17">
    <location>
        <begin position="17"/>
        <end position="207"/>
    </location>
</feature>
<evidence type="ECO:0000256" key="5">
    <source>
        <dbReference type="ARBA" id="ARBA00007383"/>
    </source>
</evidence>
<dbReference type="EC" id="3.1.26.4" evidence="6 14"/>
<dbReference type="InterPro" id="IPR024567">
    <property type="entry name" value="RNase_HII/HIII_dom"/>
</dbReference>
<evidence type="ECO:0000259" key="17">
    <source>
        <dbReference type="PROSITE" id="PS51975"/>
    </source>
</evidence>
<protein>
    <recommendedName>
        <fullName evidence="7 14">Ribonuclease HII</fullName>
        <shortName evidence="14">RNase HII</shortName>
        <ecNumber evidence="6 14">3.1.26.4</ecNumber>
    </recommendedName>
</protein>
<evidence type="ECO:0000256" key="7">
    <source>
        <dbReference type="ARBA" id="ARBA00019179"/>
    </source>
</evidence>
<comment type="catalytic activity">
    <reaction evidence="1 14 15 16">
        <text>Endonucleolytic cleavage to 5'-phosphomonoester.</text>
        <dbReference type="EC" id="3.1.26.4"/>
    </reaction>
</comment>
<evidence type="ECO:0000256" key="14">
    <source>
        <dbReference type="HAMAP-Rule" id="MF_00052"/>
    </source>
</evidence>
<dbReference type="FunFam" id="3.30.420.10:FF:000006">
    <property type="entry name" value="Ribonuclease HII"/>
    <property type="match status" value="1"/>
</dbReference>
<dbReference type="KEGG" id="xba:C7S18_02105"/>
<dbReference type="GO" id="GO:0043137">
    <property type="term" value="P:DNA replication, removal of RNA primer"/>
    <property type="evidence" value="ECO:0007669"/>
    <property type="project" value="TreeGrafter"/>
</dbReference>
<feature type="binding site" evidence="14 15">
    <location>
        <position position="24"/>
    </location>
    <ligand>
        <name>a divalent metal cation</name>
        <dbReference type="ChEBI" id="CHEBI:60240"/>
    </ligand>
</feature>
<comment type="subcellular location">
    <subcellularLocation>
        <location evidence="4 14">Cytoplasm</location>
    </subcellularLocation>
</comment>
<accession>A0A2P1PMI8</accession>
<comment type="function">
    <text evidence="3 14 16">Endonuclease that specifically degrades the RNA of RNA-DNA hybrids.</text>
</comment>
<dbReference type="Pfam" id="PF01351">
    <property type="entry name" value="RNase_HII"/>
    <property type="match status" value="1"/>
</dbReference>
<sequence length="207" mass="22573">MTRRPTRNQPGFWPDACGIAGVDEAGRGPLAGPLLVAAVILHPERRIDGLNDSKQLSEAERERLFPMIIESATAFAIIEVSVNRIDQLNIFQATMAGMREAVLALPEQPECIRVDGNKLPKQLPVPAEAIVKGDAHHAEIAAASILAKVSRDRLMLTLDQQFPDYGFGRHKGYPTPEHLAALQAFGPCACHRRSYAPVRALLAPALF</sequence>
<evidence type="ECO:0000256" key="13">
    <source>
        <dbReference type="ARBA" id="ARBA00023211"/>
    </source>
</evidence>
<dbReference type="EMBL" id="CP027860">
    <property type="protein sequence ID" value="AVP96058.1"/>
    <property type="molecule type" value="Genomic_DNA"/>
</dbReference>
<keyword evidence="8 14" id="KW-0963">Cytoplasm</keyword>
<dbReference type="GO" id="GO:0030145">
    <property type="term" value="F:manganese ion binding"/>
    <property type="evidence" value="ECO:0007669"/>
    <property type="project" value="UniProtKB-UniRule"/>
</dbReference>
<dbReference type="InterPro" id="IPR022898">
    <property type="entry name" value="RNase_HII"/>
</dbReference>
<keyword evidence="11 14" id="KW-0255">Endonuclease</keyword>
<evidence type="ECO:0000256" key="1">
    <source>
        <dbReference type="ARBA" id="ARBA00000077"/>
    </source>
</evidence>
<dbReference type="CDD" id="cd07182">
    <property type="entry name" value="RNase_HII_bacteria_HII_like"/>
    <property type="match status" value="1"/>
</dbReference>
<keyword evidence="9 14" id="KW-0540">Nuclease</keyword>
<dbReference type="InterPro" id="IPR036397">
    <property type="entry name" value="RNaseH_sf"/>
</dbReference>
<dbReference type="OrthoDB" id="9803420at2"/>
<evidence type="ECO:0000256" key="8">
    <source>
        <dbReference type="ARBA" id="ARBA00022490"/>
    </source>
</evidence>
<name>A0A2P1PMI8_9GAMM</name>
<dbReference type="InterPro" id="IPR001352">
    <property type="entry name" value="RNase_HII/HIII"/>
</dbReference>